<organism evidence="8 9">
    <name type="scientific">Aspergillus parasiticus (strain ATCC 56775 / NRRL 5862 / SRRC 143 / SU-1)</name>
    <dbReference type="NCBI Taxonomy" id="1403190"/>
    <lineage>
        <taxon>Eukaryota</taxon>
        <taxon>Fungi</taxon>
        <taxon>Dikarya</taxon>
        <taxon>Ascomycota</taxon>
        <taxon>Pezizomycotina</taxon>
        <taxon>Eurotiomycetes</taxon>
        <taxon>Eurotiomycetidae</taxon>
        <taxon>Eurotiales</taxon>
        <taxon>Aspergillaceae</taxon>
        <taxon>Aspergillus</taxon>
        <taxon>Aspergillus subgen. Circumdati</taxon>
    </lineage>
</organism>
<accession>A0A0F0IAT5</accession>
<protein>
    <submittedName>
        <fullName evidence="8">Major Facilitator Superfamily protein</fullName>
    </submittedName>
</protein>
<dbReference type="Pfam" id="PF07690">
    <property type="entry name" value="MFS_1"/>
    <property type="match status" value="1"/>
</dbReference>
<evidence type="ECO:0000256" key="5">
    <source>
        <dbReference type="ARBA" id="ARBA00023136"/>
    </source>
</evidence>
<dbReference type="GO" id="GO:0022857">
    <property type="term" value="F:transmembrane transporter activity"/>
    <property type="evidence" value="ECO:0007669"/>
    <property type="project" value="InterPro"/>
</dbReference>
<dbReference type="OrthoDB" id="5086884at2759"/>
<proteinExistence type="predicted"/>
<dbReference type="SUPFAM" id="SSF103473">
    <property type="entry name" value="MFS general substrate transporter"/>
    <property type="match status" value="1"/>
</dbReference>
<dbReference type="InterPro" id="IPR020846">
    <property type="entry name" value="MFS_dom"/>
</dbReference>
<feature type="transmembrane region" description="Helical" evidence="6">
    <location>
        <begin position="426"/>
        <end position="446"/>
    </location>
</feature>
<feature type="transmembrane region" description="Helical" evidence="6">
    <location>
        <begin position="314"/>
        <end position="331"/>
    </location>
</feature>
<evidence type="ECO:0000256" key="4">
    <source>
        <dbReference type="ARBA" id="ARBA00022989"/>
    </source>
</evidence>
<feature type="transmembrane region" description="Helical" evidence="6">
    <location>
        <begin position="399"/>
        <end position="420"/>
    </location>
</feature>
<feature type="transmembrane region" description="Helical" evidence="6">
    <location>
        <begin position="351"/>
        <end position="378"/>
    </location>
</feature>
<dbReference type="GO" id="GO:0016020">
    <property type="term" value="C:membrane"/>
    <property type="evidence" value="ECO:0007669"/>
    <property type="project" value="UniProtKB-SubCell"/>
</dbReference>
<evidence type="ECO:0000256" key="3">
    <source>
        <dbReference type="ARBA" id="ARBA00022692"/>
    </source>
</evidence>
<gene>
    <name evidence="8" type="ORF">P875_00138402</name>
</gene>
<dbReference type="PANTHER" id="PTHR23506:SF35">
    <property type="entry name" value="MAJOR FACILITATOR SUPERFAMILY (MFS) PROFILE DOMAIN-CONTAINING PROTEIN-RELATED"/>
    <property type="match status" value="1"/>
</dbReference>
<feature type="transmembrane region" description="Helical" evidence="6">
    <location>
        <begin position="152"/>
        <end position="175"/>
    </location>
</feature>
<dbReference type="InterPro" id="IPR050930">
    <property type="entry name" value="MFS_Vesicular_Transporter"/>
</dbReference>
<comment type="caution">
    <text evidence="8">The sequence shown here is derived from an EMBL/GenBank/DDBJ whole genome shotgun (WGS) entry which is preliminary data.</text>
</comment>
<feature type="transmembrane region" description="Helical" evidence="6">
    <location>
        <begin position="181"/>
        <end position="200"/>
    </location>
</feature>
<dbReference type="CDD" id="cd17325">
    <property type="entry name" value="MFS_MdtG_SLC18_like"/>
    <property type="match status" value="1"/>
</dbReference>
<dbReference type="PROSITE" id="PS50850">
    <property type="entry name" value="MFS"/>
    <property type="match status" value="1"/>
</dbReference>
<evidence type="ECO:0000259" key="7">
    <source>
        <dbReference type="PROSITE" id="PS50850"/>
    </source>
</evidence>
<keyword evidence="2" id="KW-0813">Transport</keyword>
<sequence>MQFTTSRGSVWGHKWRSSSFFIVSAMAMALFTDVFLSTFIVPILPYILESRLGLDVSLTQRMSFALLALSAVTSLVCSPFIGHYADQMSSKKILLLGSLATALFSTIILAMATSTFTLFFGRFIQAIASAFIWTVGYATIADNVKQEHLGKTYGVISLVVAVGTSGGPMAAGILFEMGGYWLAWSSAFAIIVVDIVLRVLMIERPRTQPGTPRGEDQDPENDPLLANNISIVEEKKGWHFYTYLFRHRQFVCGAMSYFVFAVLISSFDTTIPLHVRDAFDWGSMMSGLLFAALQGPGIIMSPLCGWLKDRYGTRYPTAAGFAILTPIMWVLGMPGDDRFPGVNGGNTGQIVYAVCVTAVGTFSCLLNGAGSIEATVTVDEIEARHPGIFGPNGGYSRALSLSSMSWTSGAFIGPILSGYLTEQVGYYEMNCVIAVLCALSTVNALWNLKSKSPANSQGEPDDRK</sequence>
<dbReference type="STRING" id="1403190.A0A0F0IAT5"/>
<keyword evidence="5 6" id="KW-0472">Membrane</keyword>
<comment type="subcellular location">
    <subcellularLocation>
        <location evidence="1">Membrane</location>
        <topology evidence="1">Multi-pass membrane protein</topology>
    </subcellularLocation>
</comment>
<dbReference type="PANTHER" id="PTHR23506">
    <property type="entry name" value="GH10249P"/>
    <property type="match status" value="1"/>
</dbReference>
<dbReference type="AlphaFoldDB" id="A0A0F0IAT5"/>
<dbReference type="InterPro" id="IPR036259">
    <property type="entry name" value="MFS_trans_sf"/>
</dbReference>
<dbReference type="InterPro" id="IPR011701">
    <property type="entry name" value="MFS"/>
</dbReference>
<name>A0A0F0IAT5_ASPPU</name>
<feature type="transmembrane region" description="Helical" evidence="6">
    <location>
        <begin position="93"/>
        <end position="113"/>
    </location>
</feature>
<dbReference type="EMBL" id="JZEE01000518">
    <property type="protein sequence ID" value="KJK64206.1"/>
    <property type="molecule type" value="Genomic_DNA"/>
</dbReference>
<evidence type="ECO:0000256" key="1">
    <source>
        <dbReference type="ARBA" id="ARBA00004141"/>
    </source>
</evidence>
<dbReference type="Gene3D" id="1.20.1250.20">
    <property type="entry name" value="MFS general substrate transporter like domains"/>
    <property type="match status" value="2"/>
</dbReference>
<feature type="transmembrane region" description="Helical" evidence="6">
    <location>
        <begin position="250"/>
        <end position="267"/>
    </location>
</feature>
<keyword evidence="3 6" id="KW-0812">Transmembrane</keyword>
<feature type="transmembrane region" description="Helical" evidence="6">
    <location>
        <begin position="20"/>
        <end position="44"/>
    </location>
</feature>
<dbReference type="PRINTS" id="PR01036">
    <property type="entry name" value="TCRTETB"/>
</dbReference>
<evidence type="ECO:0000256" key="6">
    <source>
        <dbReference type="SAM" id="Phobius"/>
    </source>
</evidence>
<keyword evidence="4 6" id="KW-1133">Transmembrane helix</keyword>
<feature type="domain" description="Major facilitator superfamily (MFS) profile" evidence="7">
    <location>
        <begin position="22"/>
        <end position="452"/>
    </location>
</feature>
<feature type="transmembrane region" description="Helical" evidence="6">
    <location>
        <begin position="119"/>
        <end position="140"/>
    </location>
</feature>
<reference evidence="8 9" key="1">
    <citation type="submission" date="2015-02" db="EMBL/GenBank/DDBJ databases">
        <title>Draft genome sequence of Aspergillus parasiticus SU-1.</title>
        <authorList>
            <person name="Yu J."/>
            <person name="Fedorova N."/>
            <person name="Yin Y."/>
            <person name="Losada L."/>
            <person name="Zafar N."/>
            <person name="Taujale R."/>
            <person name="Ehrlich K.C."/>
            <person name="Bhatnagar D."/>
            <person name="Cleveland T.E."/>
            <person name="Bennett J.W."/>
            <person name="Nierman W.C."/>
        </authorList>
    </citation>
    <scope>NUCLEOTIDE SEQUENCE [LARGE SCALE GENOMIC DNA]</scope>
    <source>
        <strain evidence="9">ATCC 56775 / NRRL 5862 / SRRC 143 / SU-1</strain>
    </source>
</reference>
<feature type="transmembrane region" description="Helical" evidence="6">
    <location>
        <begin position="64"/>
        <end position="81"/>
    </location>
</feature>
<evidence type="ECO:0000313" key="9">
    <source>
        <dbReference type="Proteomes" id="UP000033540"/>
    </source>
</evidence>
<evidence type="ECO:0000313" key="8">
    <source>
        <dbReference type="EMBL" id="KJK64206.1"/>
    </source>
</evidence>
<feature type="transmembrane region" description="Helical" evidence="6">
    <location>
        <begin position="287"/>
        <end position="307"/>
    </location>
</feature>
<evidence type="ECO:0000256" key="2">
    <source>
        <dbReference type="ARBA" id="ARBA00022448"/>
    </source>
</evidence>
<dbReference type="Proteomes" id="UP000033540">
    <property type="component" value="Unassembled WGS sequence"/>
</dbReference>